<dbReference type="Pfam" id="PF13788">
    <property type="entry name" value="DUF4180"/>
    <property type="match status" value="1"/>
</dbReference>
<dbReference type="InterPro" id="IPR025438">
    <property type="entry name" value="DUF4180"/>
</dbReference>
<accession>A0ABS4TIX2</accession>
<name>A0ABS4TIX2_9PSEU</name>
<evidence type="ECO:0000259" key="1">
    <source>
        <dbReference type="Pfam" id="PF13788"/>
    </source>
</evidence>
<proteinExistence type="predicted"/>
<keyword evidence="3" id="KW-1185">Reference proteome</keyword>
<feature type="domain" description="DUF4180" evidence="1">
    <location>
        <begin position="9"/>
        <end position="116"/>
    </location>
</feature>
<organism evidence="2 3">
    <name type="scientific">Kibdelosporangium banguiense</name>
    <dbReference type="NCBI Taxonomy" id="1365924"/>
    <lineage>
        <taxon>Bacteria</taxon>
        <taxon>Bacillati</taxon>
        <taxon>Actinomycetota</taxon>
        <taxon>Actinomycetes</taxon>
        <taxon>Pseudonocardiales</taxon>
        <taxon>Pseudonocardiaceae</taxon>
        <taxon>Kibdelosporangium</taxon>
    </lineage>
</organism>
<evidence type="ECO:0000313" key="2">
    <source>
        <dbReference type="EMBL" id="MBP2324378.1"/>
    </source>
</evidence>
<comment type="caution">
    <text evidence="2">The sequence shown here is derived from an EMBL/GenBank/DDBJ whole genome shotgun (WGS) entry which is preliminary data.</text>
</comment>
<reference evidence="2 3" key="1">
    <citation type="submission" date="2021-03" db="EMBL/GenBank/DDBJ databases">
        <title>Sequencing the genomes of 1000 actinobacteria strains.</title>
        <authorList>
            <person name="Klenk H.-P."/>
        </authorList>
    </citation>
    <scope>NUCLEOTIDE SEQUENCE [LARGE SCALE GENOMIC DNA]</scope>
    <source>
        <strain evidence="2 3">DSM 46670</strain>
    </source>
</reference>
<protein>
    <recommendedName>
        <fullName evidence="1">DUF4180 domain-containing protein</fullName>
    </recommendedName>
</protein>
<dbReference type="EMBL" id="JAGINW010000001">
    <property type="protein sequence ID" value="MBP2324378.1"/>
    <property type="molecule type" value="Genomic_DNA"/>
</dbReference>
<sequence>MDTLAHIHDVPVLVGDPAGPVARTEADALDLVVAAGHYGANADWLLLPECRLSDDFFNLSTGFAGTVAQKFVTYGIGLAILGDISARAVGPVADWARESNKGRHLWFVADQAEFTALLAKRAK</sequence>
<evidence type="ECO:0000313" key="3">
    <source>
        <dbReference type="Proteomes" id="UP001519332"/>
    </source>
</evidence>
<dbReference type="Proteomes" id="UP001519332">
    <property type="component" value="Unassembled WGS sequence"/>
</dbReference>
<dbReference type="RefSeq" id="WP_209641686.1">
    <property type="nucleotide sequence ID" value="NZ_JAGINW010000001.1"/>
</dbReference>
<gene>
    <name evidence="2" type="ORF">JOF56_004763</name>
</gene>